<protein>
    <submittedName>
        <fullName evidence="1">Uncharacterized protein</fullName>
    </submittedName>
</protein>
<reference evidence="1" key="2">
    <citation type="journal article" date="2015" name="Data Brief">
        <title>Shoot transcriptome of the giant reed, Arundo donax.</title>
        <authorList>
            <person name="Barrero R.A."/>
            <person name="Guerrero F.D."/>
            <person name="Moolhuijzen P."/>
            <person name="Goolsby J.A."/>
            <person name="Tidwell J."/>
            <person name="Bellgard S.E."/>
            <person name="Bellgard M.I."/>
        </authorList>
    </citation>
    <scope>NUCLEOTIDE SEQUENCE</scope>
    <source>
        <tissue evidence="1">Shoot tissue taken approximately 20 cm above the soil surface</tissue>
    </source>
</reference>
<proteinExistence type="predicted"/>
<name>A0A0A9EJ46_ARUDO</name>
<evidence type="ECO:0000313" key="1">
    <source>
        <dbReference type="EMBL" id="JAD96057.1"/>
    </source>
</evidence>
<reference evidence="1" key="1">
    <citation type="submission" date="2014-09" db="EMBL/GenBank/DDBJ databases">
        <authorList>
            <person name="Magalhaes I.L.F."/>
            <person name="Oliveira U."/>
            <person name="Santos F.R."/>
            <person name="Vidigal T.H.D.A."/>
            <person name="Brescovit A.D."/>
            <person name="Santos A.J."/>
        </authorList>
    </citation>
    <scope>NUCLEOTIDE SEQUENCE</scope>
    <source>
        <tissue evidence="1">Shoot tissue taken approximately 20 cm above the soil surface</tissue>
    </source>
</reference>
<accession>A0A0A9EJ46</accession>
<sequence length="31" mass="3849">MWSNHHEQDLRHVVCQQHFLSVWQYHLGVPH</sequence>
<dbReference type="EMBL" id="GBRH01201838">
    <property type="protein sequence ID" value="JAD96057.1"/>
    <property type="molecule type" value="Transcribed_RNA"/>
</dbReference>
<organism evidence="1">
    <name type="scientific">Arundo donax</name>
    <name type="common">Giant reed</name>
    <name type="synonym">Donax arundinaceus</name>
    <dbReference type="NCBI Taxonomy" id="35708"/>
    <lineage>
        <taxon>Eukaryota</taxon>
        <taxon>Viridiplantae</taxon>
        <taxon>Streptophyta</taxon>
        <taxon>Embryophyta</taxon>
        <taxon>Tracheophyta</taxon>
        <taxon>Spermatophyta</taxon>
        <taxon>Magnoliopsida</taxon>
        <taxon>Liliopsida</taxon>
        <taxon>Poales</taxon>
        <taxon>Poaceae</taxon>
        <taxon>PACMAD clade</taxon>
        <taxon>Arundinoideae</taxon>
        <taxon>Arundineae</taxon>
        <taxon>Arundo</taxon>
    </lineage>
</organism>
<dbReference type="AlphaFoldDB" id="A0A0A9EJ46"/>